<evidence type="ECO:0000313" key="1">
    <source>
        <dbReference type="EMBL" id="KAJ0112128.1"/>
    </source>
</evidence>
<reference evidence="2" key="1">
    <citation type="journal article" date="2023" name="G3 (Bethesda)">
        <title>Genome assembly and association tests identify interacting loci associated with vigor, precocity, and sex in interspecific pistachio rootstocks.</title>
        <authorList>
            <person name="Palmer W."/>
            <person name="Jacygrad E."/>
            <person name="Sagayaradj S."/>
            <person name="Cavanaugh K."/>
            <person name="Han R."/>
            <person name="Bertier L."/>
            <person name="Beede B."/>
            <person name="Kafkas S."/>
            <person name="Golino D."/>
            <person name="Preece J."/>
            <person name="Michelmore R."/>
        </authorList>
    </citation>
    <scope>NUCLEOTIDE SEQUENCE [LARGE SCALE GENOMIC DNA]</scope>
</reference>
<gene>
    <name evidence="1" type="ORF">Patl1_03137</name>
</gene>
<sequence length="99" mass="11398">MKVVAFCGSLRKASFNRGLIHSTMLLVKDSVKGMEIEYIDIASLSMLNTDLEVNETYPPIVEVFHQKILKADCYLFESPEYNYSGTLLIPLCLYYYFLQ</sequence>
<protein>
    <submittedName>
        <fullName evidence="1">Uncharacterized protein</fullName>
    </submittedName>
</protein>
<comment type="caution">
    <text evidence="1">The sequence shown here is derived from an EMBL/GenBank/DDBJ whole genome shotgun (WGS) entry which is preliminary data.</text>
</comment>
<evidence type="ECO:0000313" key="2">
    <source>
        <dbReference type="Proteomes" id="UP001164250"/>
    </source>
</evidence>
<dbReference type="Proteomes" id="UP001164250">
    <property type="component" value="Chromosome 1"/>
</dbReference>
<accession>A0ACC1C981</accession>
<keyword evidence="2" id="KW-1185">Reference proteome</keyword>
<name>A0ACC1C981_9ROSI</name>
<dbReference type="EMBL" id="CM047897">
    <property type="protein sequence ID" value="KAJ0112128.1"/>
    <property type="molecule type" value="Genomic_DNA"/>
</dbReference>
<proteinExistence type="predicted"/>
<organism evidence="1 2">
    <name type="scientific">Pistacia atlantica</name>
    <dbReference type="NCBI Taxonomy" id="434234"/>
    <lineage>
        <taxon>Eukaryota</taxon>
        <taxon>Viridiplantae</taxon>
        <taxon>Streptophyta</taxon>
        <taxon>Embryophyta</taxon>
        <taxon>Tracheophyta</taxon>
        <taxon>Spermatophyta</taxon>
        <taxon>Magnoliopsida</taxon>
        <taxon>eudicotyledons</taxon>
        <taxon>Gunneridae</taxon>
        <taxon>Pentapetalae</taxon>
        <taxon>rosids</taxon>
        <taxon>malvids</taxon>
        <taxon>Sapindales</taxon>
        <taxon>Anacardiaceae</taxon>
        <taxon>Pistacia</taxon>
    </lineage>
</organism>